<evidence type="ECO:0000259" key="3">
    <source>
        <dbReference type="Pfam" id="PF02782"/>
    </source>
</evidence>
<dbReference type="EMBL" id="BARW01020974">
    <property type="protein sequence ID" value="GAI97927.1"/>
    <property type="molecule type" value="Genomic_DNA"/>
</dbReference>
<dbReference type="InterPro" id="IPR018485">
    <property type="entry name" value="FGGY_C"/>
</dbReference>
<protein>
    <recommendedName>
        <fullName evidence="3">Carbohydrate kinase FGGY C-terminal domain-containing protein</fullName>
    </recommendedName>
</protein>
<dbReference type="InterPro" id="IPR043129">
    <property type="entry name" value="ATPase_NBD"/>
</dbReference>
<feature type="non-terminal residue" evidence="4">
    <location>
        <position position="1"/>
    </location>
</feature>
<dbReference type="InterPro" id="IPR050406">
    <property type="entry name" value="FGGY_Carb_Kinase"/>
</dbReference>
<dbReference type="Gene3D" id="3.30.420.40">
    <property type="match status" value="1"/>
</dbReference>
<gene>
    <name evidence="4" type="ORF">S12H4_35334</name>
</gene>
<feature type="domain" description="Carbohydrate kinase FGGY C-terminal" evidence="3">
    <location>
        <begin position="25"/>
        <end position="202"/>
    </location>
</feature>
<organism evidence="4">
    <name type="scientific">marine sediment metagenome</name>
    <dbReference type="NCBI Taxonomy" id="412755"/>
    <lineage>
        <taxon>unclassified sequences</taxon>
        <taxon>metagenomes</taxon>
        <taxon>ecological metagenomes</taxon>
    </lineage>
</organism>
<sequence>GGNDAVLAAYSMGINEPGDIINVNGTCEITLVCLDKCLASANYNIRAHVLPNRWLTLHVMNAGGKALDWFRELFCSELSVEEFYNSFLPQVIETWLERQSDVTYVPYLMGSRYSLEPLKAQLLGLTRQTTREEILAGIVRGLCEYQKAHLEEIGKNVTLQNVIHVTGGATNPALMRAKSKWMRDCEYVHNEQSSMKGAAMLGQKYLCSSGRSASP</sequence>
<comment type="caution">
    <text evidence="4">The sequence shown here is derived from an EMBL/GenBank/DDBJ whole genome shotgun (WGS) entry which is preliminary data.</text>
</comment>
<proteinExistence type="predicted"/>
<dbReference type="SUPFAM" id="SSF53067">
    <property type="entry name" value="Actin-like ATPase domain"/>
    <property type="match status" value="1"/>
</dbReference>
<dbReference type="AlphaFoldDB" id="X1SXX1"/>
<evidence type="ECO:0000256" key="1">
    <source>
        <dbReference type="ARBA" id="ARBA00022679"/>
    </source>
</evidence>
<dbReference type="PANTHER" id="PTHR43095:SF5">
    <property type="entry name" value="XYLULOSE KINASE"/>
    <property type="match status" value="1"/>
</dbReference>
<dbReference type="CDD" id="cd00366">
    <property type="entry name" value="ASKHA_NBD_FGGY"/>
    <property type="match status" value="1"/>
</dbReference>
<dbReference type="GO" id="GO:0005975">
    <property type="term" value="P:carbohydrate metabolic process"/>
    <property type="evidence" value="ECO:0007669"/>
    <property type="project" value="InterPro"/>
</dbReference>
<dbReference type="PANTHER" id="PTHR43095">
    <property type="entry name" value="SUGAR KINASE"/>
    <property type="match status" value="1"/>
</dbReference>
<evidence type="ECO:0000256" key="2">
    <source>
        <dbReference type="ARBA" id="ARBA00022777"/>
    </source>
</evidence>
<dbReference type="GO" id="GO:0016301">
    <property type="term" value="F:kinase activity"/>
    <property type="evidence" value="ECO:0007669"/>
    <property type="project" value="UniProtKB-KW"/>
</dbReference>
<reference evidence="4" key="1">
    <citation type="journal article" date="2014" name="Front. Microbiol.">
        <title>High frequency of phylogenetically diverse reductive dehalogenase-homologous genes in deep subseafloor sedimentary metagenomes.</title>
        <authorList>
            <person name="Kawai M."/>
            <person name="Futagami T."/>
            <person name="Toyoda A."/>
            <person name="Takaki Y."/>
            <person name="Nishi S."/>
            <person name="Hori S."/>
            <person name="Arai W."/>
            <person name="Tsubouchi T."/>
            <person name="Morono Y."/>
            <person name="Uchiyama I."/>
            <person name="Ito T."/>
            <person name="Fujiyama A."/>
            <person name="Inagaki F."/>
            <person name="Takami H."/>
        </authorList>
    </citation>
    <scope>NUCLEOTIDE SEQUENCE</scope>
    <source>
        <strain evidence="4">Expedition CK06-06</strain>
    </source>
</reference>
<keyword evidence="1" id="KW-0808">Transferase</keyword>
<accession>X1SXX1</accession>
<dbReference type="Pfam" id="PF02782">
    <property type="entry name" value="FGGY_C"/>
    <property type="match status" value="1"/>
</dbReference>
<evidence type="ECO:0000313" key="4">
    <source>
        <dbReference type="EMBL" id="GAI97927.1"/>
    </source>
</evidence>
<keyword evidence="2" id="KW-0418">Kinase</keyword>
<name>X1SXX1_9ZZZZ</name>